<dbReference type="InterPro" id="IPR004853">
    <property type="entry name" value="Sugar_P_trans_dom"/>
</dbReference>
<protein>
    <recommendedName>
        <fullName evidence="6">Sugar phosphate transporter domain-containing protein</fullName>
    </recommendedName>
</protein>
<dbReference type="Pfam" id="PF03151">
    <property type="entry name" value="TPT"/>
    <property type="match status" value="1"/>
</dbReference>
<keyword evidence="2 5" id="KW-0812">Transmembrane</keyword>
<sequence>MSGGLSGGAQADEHPLTPSQQYLSYVKKLVYCIVYIIISSALIRFNKFLIKNHFPHSLMMSACQMFVCSFLCSVLYLVRPSMFPGMESSKGQRLSLLKWFVPIAVCFAIMLFGSNQAYLYCSVTFLQFMKEANAMIVFCFSCIVGLQSFTRLRCLVIVWVIVGAALTVSGEVHFAWAGFILQGVSQLAECARMVMGEIVLSGKKLDPLTYNLFLAPLCFIVLVIANAAHWSHHTWADFAVKWPLILGNSCLAFCLNVMVAVVIKECSAVGFVLTGLTKDIFIVLFSAIFFHETVTSKQAYAFIIMILGVFFWSYMKLYPSSMPVRAIERLLCVPQASDGEKAPLVPKDQPTTAEKKV</sequence>
<feature type="transmembrane region" description="Helical" evidence="5">
    <location>
        <begin position="132"/>
        <end position="150"/>
    </location>
</feature>
<evidence type="ECO:0000256" key="2">
    <source>
        <dbReference type="ARBA" id="ARBA00022692"/>
    </source>
</evidence>
<feature type="transmembrane region" description="Helical" evidence="5">
    <location>
        <begin position="58"/>
        <end position="79"/>
    </location>
</feature>
<evidence type="ECO:0000313" key="7">
    <source>
        <dbReference type="EMBL" id="CAD9459309.1"/>
    </source>
</evidence>
<dbReference type="EMBL" id="HBGQ01056624">
    <property type="protein sequence ID" value="CAD9459309.1"/>
    <property type="molecule type" value="Transcribed_RNA"/>
</dbReference>
<evidence type="ECO:0000259" key="6">
    <source>
        <dbReference type="Pfam" id="PF03151"/>
    </source>
</evidence>
<feature type="transmembrane region" description="Helical" evidence="5">
    <location>
        <begin position="297"/>
        <end position="315"/>
    </location>
</feature>
<comment type="subcellular location">
    <subcellularLocation>
        <location evidence="1">Membrane</location>
        <topology evidence="1">Multi-pass membrane protein</topology>
    </subcellularLocation>
</comment>
<proteinExistence type="predicted"/>
<keyword evidence="4 5" id="KW-0472">Membrane</keyword>
<evidence type="ECO:0000256" key="4">
    <source>
        <dbReference type="ARBA" id="ARBA00023136"/>
    </source>
</evidence>
<feature type="transmembrane region" description="Helical" evidence="5">
    <location>
        <begin position="270"/>
        <end position="291"/>
    </location>
</feature>
<feature type="transmembrane region" description="Helical" evidence="5">
    <location>
        <begin position="28"/>
        <end position="46"/>
    </location>
</feature>
<dbReference type="AlphaFoldDB" id="A0A7S2GN07"/>
<gene>
    <name evidence="7" type="ORF">AAND1436_LOCUS27402</name>
</gene>
<evidence type="ECO:0000256" key="5">
    <source>
        <dbReference type="SAM" id="Phobius"/>
    </source>
</evidence>
<evidence type="ECO:0000256" key="1">
    <source>
        <dbReference type="ARBA" id="ARBA00004141"/>
    </source>
</evidence>
<feature type="transmembrane region" description="Helical" evidence="5">
    <location>
        <begin position="208"/>
        <end position="230"/>
    </location>
</feature>
<feature type="transmembrane region" description="Helical" evidence="5">
    <location>
        <begin position="99"/>
        <end position="120"/>
    </location>
</feature>
<accession>A0A7S2GN07</accession>
<evidence type="ECO:0000256" key="3">
    <source>
        <dbReference type="ARBA" id="ARBA00022989"/>
    </source>
</evidence>
<dbReference type="GO" id="GO:0016020">
    <property type="term" value="C:membrane"/>
    <property type="evidence" value="ECO:0007669"/>
    <property type="project" value="UniProtKB-SubCell"/>
</dbReference>
<organism evidence="7">
    <name type="scientific">Alexandrium andersonii</name>
    <dbReference type="NCBI Taxonomy" id="327968"/>
    <lineage>
        <taxon>Eukaryota</taxon>
        <taxon>Sar</taxon>
        <taxon>Alveolata</taxon>
        <taxon>Dinophyceae</taxon>
        <taxon>Gonyaulacales</taxon>
        <taxon>Pyrocystaceae</taxon>
        <taxon>Alexandrium</taxon>
    </lineage>
</organism>
<feature type="transmembrane region" description="Helical" evidence="5">
    <location>
        <begin position="242"/>
        <end position="263"/>
    </location>
</feature>
<keyword evidence="3 5" id="KW-1133">Transmembrane helix</keyword>
<dbReference type="PANTHER" id="PTHR11132">
    <property type="entry name" value="SOLUTE CARRIER FAMILY 35"/>
    <property type="match status" value="1"/>
</dbReference>
<feature type="domain" description="Sugar phosphate transporter" evidence="6">
    <location>
        <begin position="29"/>
        <end position="313"/>
    </location>
</feature>
<feature type="transmembrane region" description="Helical" evidence="5">
    <location>
        <begin position="156"/>
        <end position="187"/>
    </location>
</feature>
<reference evidence="7" key="1">
    <citation type="submission" date="2021-01" db="EMBL/GenBank/DDBJ databases">
        <authorList>
            <person name="Corre E."/>
            <person name="Pelletier E."/>
            <person name="Niang G."/>
            <person name="Scheremetjew M."/>
            <person name="Finn R."/>
            <person name="Kale V."/>
            <person name="Holt S."/>
            <person name="Cochrane G."/>
            <person name="Meng A."/>
            <person name="Brown T."/>
            <person name="Cohen L."/>
        </authorList>
    </citation>
    <scope>NUCLEOTIDE SEQUENCE</scope>
    <source>
        <strain evidence="7">CCMP2222</strain>
    </source>
</reference>
<dbReference type="InterPro" id="IPR050186">
    <property type="entry name" value="TPT_transporter"/>
</dbReference>
<name>A0A7S2GN07_9DINO</name>